<dbReference type="InterPro" id="IPR001680">
    <property type="entry name" value="WD40_rpt"/>
</dbReference>
<dbReference type="CDD" id="cd00200">
    <property type="entry name" value="WD40"/>
    <property type="match status" value="1"/>
</dbReference>
<dbReference type="Pfam" id="PF00400">
    <property type="entry name" value="WD40"/>
    <property type="match status" value="4"/>
</dbReference>
<dbReference type="STRING" id="101127.A0A1X2GMR0"/>
<evidence type="ECO:0000256" key="2">
    <source>
        <dbReference type="ARBA" id="ARBA00022737"/>
    </source>
</evidence>
<dbReference type="Gene3D" id="2.130.10.10">
    <property type="entry name" value="YVTN repeat-like/Quinoprotein amine dehydrogenase"/>
    <property type="match status" value="1"/>
</dbReference>
<feature type="domain" description="F-box" evidence="5">
    <location>
        <begin position="65"/>
        <end position="111"/>
    </location>
</feature>
<dbReference type="PROSITE" id="PS50181">
    <property type="entry name" value="FBOX"/>
    <property type="match status" value="1"/>
</dbReference>
<dbReference type="PROSITE" id="PS50082">
    <property type="entry name" value="WD_REPEATS_2"/>
    <property type="match status" value="4"/>
</dbReference>
<dbReference type="SUPFAM" id="SSF81383">
    <property type="entry name" value="F-box domain"/>
    <property type="match status" value="1"/>
</dbReference>
<dbReference type="InterPro" id="IPR015943">
    <property type="entry name" value="WD40/YVTN_repeat-like_dom_sf"/>
</dbReference>
<sequence length="542" mass="62276">MKDESDMDMSLSSLVAQYPFLRPAFNIKQEDKIDLVCALFQDLTVPQQSKVLRDLKDRFNRACQCNPLAILPRELLIDMLSHLDLPSVQELMMVSRDWYHICQDPQVWRSMFEAQGWLIDRLAMDQFLQSDEHDSLPMQPHPFSSSAVQPRPIERSLGPLVISASRSIPRPSPGRRPQSQKKKRMPAPSSSLHQDPLLSSSSRRIDWCYLYQQRHALAVAWQQGRYRPYRFRSDPDNAIDQPLSSSQAQRERDQHNDSVYSIVLDPVHHLVFTASRDHTVKEWKFDQGMATLQHTYTQLHHGSVLSLDISPRFLATASGDHTACLVDRWQRQLVTTFRGHGSSILNVALDDECLFTCSKDKSIKCWSLTTHQCLHTLLGHRESVNVIRLHGDHLLSGSGDHTLKLWDKRTGACLQTFIGHERSIASIDMIDNWIVSGSSDQSIIIWDKQGHILHKRFGHPGLVRTLQMQYHNNRLVLVSADYTEKINLWDVKTGTLLHTFPRYYPGRIMNIRFDNMKIVLGIDTGDVVVYDFAADIDTRFLL</sequence>
<accession>A0A1X2GMR0</accession>
<dbReference type="SUPFAM" id="SSF50978">
    <property type="entry name" value="WD40 repeat-like"/>
    <property type="match status" value="1"/>
</dbReference>
<feature type="repeat" description="WD" evidence="3">
    <location>
        <begin position="252"/>
        <end position="293"/>
    </location>
</feature>
<dbReference type="SMART" id="SM00256">
    <property type="entry name" value="FBOX"/>
    <property type="match status" value="1"/>
</dbReference>
<dbReference type="InterPro" id="IPR036047">
    <property type="entry name" value="F-box-like_dom_sf"/>
</dbReference>
<evidence type="ECO:0000313" key="7">
    <source>
        <dbReference type="Proteomes" id="UP000242146"/>
    </source>
</evidence>
<gene>
    <name evidence="6" type="ORF">DM01DRAFT_1405979</name>
</gene>
<evidence type="ECO:0000256" key="3">
    <source>
        <dbReference type="PROSITE-ProRule" id="PRU00221"/>
    </source>
</evidence>
<keyword evidence="7" id="KW-1185">Reference proteome</keyword>
<keyword evidence="1 3" id="KW-0853">WD repeat</keyword>
<feature type="region of interest" description="Disordered" evidence="4">
    <location>
        <begin position="164"/>
        <end position="197"/>
    </location>
</feature>
<feature type="repeat" description="WD" evidence="3">
    <location>
        <begin position="417"/>
        <end position="447"/>
    </location>
</feature>
<dbReference type="InterPro" id="IPR020472">
    <property type="entry name" value="WD40_PAC1"/>
</dbReference>
<organism evidence="6 7">
    <name type="scientific">Hesseltinella vesiculosa</name>
    <dbReference type="NCBI Taxonomy" id="101127"/>
    <lineage>
        <taxon>Eukaryota</taxon>
        <taxon>Fungi</taxon>
        <taxon>Fungi incertae sedis</taxon>
        <taxon>Mucoromycota</taxon>
        <taxon>Mucoromycotina</taxon>
        <taxon>Mucoromycetes</taxon>
        <taxon>Mucorales</taxon>
        <taxon>Cunninghamellaceae</taxon>
        <taxon>Hesseltinella</taxon>
    </lineage>
</organism>
<proteinExistence type="predicted"/>
<feature type="compositionally biased region" description="Polar residues" evidence="4">
    <location>
        <begin position="188"/>
        <end position="197"/>
    </location>
</feature>
<dbReference type="Pfam" id="PF12937">
    <property type="entry name" value="F-box-like"/>
    <property type="match status" value="1"/>
</dbReference>
<dbReference type="EMBL" id="MCGT01000008">
    <property type="protein sequence ID" value="ORX57408.1"/>
    <property type="molecule type" value="Genomic_DNA"/>
</dbReference>
<evidence type="ECO:0000256" key="4">
    <source>
        <dbReference type="SAM" id="MobiDB-lite"/>
    </source>
</evidence>
<dbReference type="InterPro" id="IPR001810">
    <property type="entry name" value="F-box_dom"/>
</dbReference>
<feature type="region of interest" description="Disordered" evidence="4">
    <location>
        <begin position="232"/>
        <end position="255"/>
    </location>
</feature>
<evidence type="ECO:0000256" key="1">
    <source>
        <dbReference type="ARBA" id="ARBA00022574"/>
    </source>
</evidence>
<dbReference type="PRINTS" id="PR00320">
    <property type="entry name" value="GPROTEINBRPT"/>
</dbReference>
<feature type="repeat" description="WD" evidence="3">
    <location>
        <begin position="337"/>
        <end position="376"/>
    </location>
</feature>
<comment type="caution">
    <text evidence="6">The sequence shown here is derived from an EMBL/GenBank/DDBJ whole genome shotgun (WGS) entry which is preliminary data.</text>
</comment>
<dbReference type="SMART" id="SM00320">
    <property type="entry name" value="WD40"/>
    <property type="match status" value="6"/>
</dbReference>
<dbReference type="PANTHER" id="PTHR14604:SF4">
    <property type="entry name" value="F-BOX DOMAIN-CONTAINING PROTEIN"/>
    <property type="match status" value="1"/>
</dbReference>
<dbReference type="InterPro" id="IPR050995">
    <property type="entry name" value="WD-F-box_domain-protein"/>
</dbReference>
<evidence type="ECO:0000313" key="6">
    <source>
        <dbReference type="EMBL" id="ORX57408.1"/>
    </source>
</evidence>
<dbReference type="PROSITE" id="PS50294">
    <property type="entry name" value="WD_REPEATS_REGION"/>
    <property type="match status" value="3"/>
</dbReference>
<evidence type="ECO:0000259" key="5">
    <source>
        <dbReference type="PROSITE" id="PS50181"/>
    </source>
</evidence>
<feature type="repeat" description="WD" evidence="3">
    <location>
        <begin position="377"/>
        <end position="416"/>
    </location>
</feature>
<dbReference type="InterPro" id="IPR036322">
    <property type="entry name" value="WD40_repeat_dom_sf"/>
</dbReference>
<dbReference type="OrthoDB" id="19711at2759"/>
<dbReference type="Gene3D" id="1.20.1280.50">
    <property type="match status" value="1"/>
</dbReference>
<dbReference type="PANTHER" id="PTHR14604">
    <property type="entry name" value="WD40 REPEAT PF20"/>
    <property type="match status" value="1"/>
</dbReference>
<reference evidence="6 7" key="1">
    <citation type="submission" date="2016-07" db="EMBL/GenBank/DDBJ databases">
        <title>Pervasive Adenine N6-methylation of Active Genes in Fungi.</title>
        <authorList>
            <consortium name="DOE Joint Genome Institute"/>
            <person name="Mondo S.J."/>
            <person name="Dannebaum R.O."/>
            <person name="Kuo R.C."/>
            <person name="Labutti K."/>
            <person name="Haridas S."/>
            <person name="Kuo A."/>
            <person name="Salamov A."/>
            <person name="Ahrendt S.R."/>
            <person name="Lipzen A."/>
            <person name="Sullivan W."/>
            <person name="Andreopoulos W.B."/>
            <person name="Clum A."/>
            <person name="Lindquist E."/>
            <person name="Daum C."/>
            <person name="Ramamoorthy G.K."/>
            <person name="Gryganskyi A."/>
            <person name="Culley D."/>
            <person name="Magnuson J.K."/>
            <person name="James T.Y."/>
            <person name="O'Malley M.A."/>
            <person name="Stajich J.E."/>
            <person name="Spatafora J.W."/>
            <person name="Visel A."/>
            <person name="Grigoriev I.V."/>
        </authorList>
    </citation>
    <scope>NUCLEOTIDE SEQUENCE [LARGE SCALE GENOMIC DNA]</scope>
    <source>
        <strain evidence="6 7">NRRL 3301</strain>
    </source>
</reference>
<name>A0A1X2GMR0_9FUNG</name>
<dbReference type="AlphaFoldDB" id="A0A1X2GMR0"/>
<dbReference type="Proteomes" id="UP000242146">
    <property type="component" value="Unassembled WGS sequence"/>
</dbReference>
<protein>
    <submittedName>
        <fullName evidence="6">WD40 repeat-like protein</fullName>
    </submittedName>
</protein>
<keyword evidence="2" id="KW-0677">Repeat</keyword>